<sequence>MVHPRCNRIETACDRLHPTTQILYPLHYQWTCRHRVKCRGAYLVHGPCCRPYPSIHVMTLVRVLDTSRIYRAIIPYWPMTIRHAVGRDGPRSRSYSIFSHGRGHLGHPTPVCPGSTNAGEDLNHKPKFRPALIRTSSPVIGSPVVGTGLLTSRSASPQHCRRCHPISTCRYSYRLRIVSMVLDVDGIRVIMHTLARPVWRSKSASLRGPGKECL</sequence>
<dbReference type="EMBL" id="KZ293651">
    <property type="protein sequence ID" value="PBK95952.1"/>
    <property type="molecule type" value="Genomic_DNA"/>
</dbReference>
<dbReference type="AlphaFoldDB" id="A0A2H3DWY1"/>
<reference evidence="2" key="1">
    <citation type="journal article" date="2017" name="Nat. Ecol. Evol.">
        <title>Genome expansion and lineage-specific genetic innovations in the forest pathogenic fungi Armillaria.</title>
        <authorList>
            <person name="Sipos G."/>
            <person name="Prasanna A.N."/>
            <person name="Walter M.C."/>
            <person name="O'Connor E."/>
            <person name="Balint B."/>
            <person name="Krizsan K."/>
            <person name="Kiss B."/>
            <person name="Hess J."/>
            <person name="Varga T."/>
            <person name="Slot J."/>
            <person name="Riley R."/>
            <person name="Boka B."/>
            <person name="Rigling D."/>
            <person name="Barry K."/>
            <person name="Lee J."/>
            <person name="Mihaltcheva S."/>
            <person name="LaButti K."/>
            <person name="Lipzen A."/>
            <person name="Waldron R."/>
            <person name="Moloney N.M."/>
            <person name="Sperisen C."/>
            <person name="Kredics L."/>
            <person name="Vagvoelgyi C."/>
            <person name="Patrignani A."/>
            <person name="Fitzpatrick D."/>
            <person name="Nagy I."/>
            <person name="Doyle S."/>
            <person name="Anderson J.B."/>
            <person name="Grigoriev I.V."/>
            <person name="Gueldener U."/>
            <person name="Muensterkoetter M."/>
            <person name="Nagy L.G."/>
        </authorList>
    </citation>
    <scope>NUCLEOTIDE SEQUENCE [LARGE SCALE GENOMIC DNA]</scope>
    <source>
        <strain evidence="2">Ar21-2</strain>
    </source>
</reference>
<dbReference type="OrthoDB" id="10603107at2759"/>
<evidence type="ECO:0000313" key="1">
    <source>
        <dbReference type="EMBL" id="PBK95952.1"/>
    </source>
</evidence>
<keyword evidence="2" id="KW-1185">Reference proteome</keyword>
<protein>
    <submittedName>
        <fullName evidence="1">Uncharacterized protein</fullName>
    </submittedName>
</protein>
<dbReference type="Proteomes" id="UP000217790">
    <property type="component" value="Unassembled WGS sequence"/>
</dbReference>
<name>A0A2H3DWY1_ARMGA</name>
<gene>
    <name evidence="1" type="ORF">ARMGADRAFT_754442</name>
</gene>
<dbReference type="InParanoid" id="A0A2H3DWY1"/>
<organism evidence="1 2">
    <name type="scientific">Armillaria gallica</name>
    <name type="common">Bulbous honey fungus</name>
    <name type="synonym">Armillaria bulbosa</name>
    <dbReference type="NCBI Taxonomy" id="47427"/>
    <lineage>
        <taxon>Eukaryota</taxon>
        <taxon>Fungi</taxon>
        <taxon>Dikarya</taxon>
        <taxon>Basidiomycota</taxon>
        <taxon>Agaricomycotina</taxon>
        <taxon>Agaricomycetes</taxon>
        <taxon>Agaricomycetidae</taxon>
        <taxon>Agaricales</taxon>
        <taxon>Marasmiineae</taxon>
        <taxon>Physalacriaceae</taxon>
        <taxon>Armillaria</taxon>
    </lineage>
</organism>
<accession>A0A2H3DWY1</accession>
<evidence type="ECO:0000313" key="2">
    <source>
        <dbReference type="Proteomes" id="UP000217790"/>
    </source>
</evidence>
<proteinExistence type="predicted"/>